<dbReference type="RefSeq" id="WP_058642601.1">
    <property type="nucleotide sequence ID" value="NZ_LDSL01000086.1"/>
</dbReference>
<feature type="domain" description="Solute-binding protein family 5" evidence="4">
    <location>
        <begin position="61"/>
        <end position="435"/>
    </location>
</feature>
<dbReference type="InterPro" id="IPR030678">
    <property type="entry name" value="Peptide/Ni-bd"/>
</dbReference>
<dbReference type="Gene3D" id="3.10.105.10">
    <property type="entry name" value="Dipeptide-binding Protein, Domain 3"/>
    <property type="match status" value="1"/>
</dbReference>
<dbReference type="GO" id="GO:0030288">
    <property type="term" value="C:outer membrane-bounded periplasmic space"/>
    <property type="evidence" value="ECO:0007669"/>
    <property type="project" value="UniProtKB-ARBA"/>
</dbReference>
<dbReference type="Pfam" id="PF00496">
    <property type="entry name" value="SBP_bac_5"/>
    <property type="match status" value="1"/>
</dbReference>
<keyword evidence="3" id="KW-0732">Signal</keyword>
<name>A0A147GSK7_9BURK</name>
<keyword evidence="2" id="KW-0813">Transport</keyword>
<proteinExistence type="inferred from homology"/>
<accession>A0A147GSK7</accession>
<sequence length="519" mass="58080">MPLAAALVLGTALPSAARTFKWSSSSDIPTMDIHSQNNALGNGIHAAIYDALVYYNSKTFKPEPQLATAWKTLSPTQVRFTLRSGVKFSDGSALTPEDVVYSITRAMAKTSNYAVYAQGIDKVVKVDANTVDILLKSPTPTLINQLTELRIMSRAWAEKNRSLEPKDIKTQEETFAHRNAMGTGPYMVKEWQPDQRLVMVANPHYWGKNPTNVTEIVYTPIKSQATRLAALLSGETDFVLDPSPQDLGRLRNNADIKVIDGVENRTIFLGMDQFRDELPGSNVKGKNPLKDVRVRKALYQAIDINAIHRVTMRGLSQNTGTVIAPQVNGWTRKADVRWPYDVAAAQKLLAEAGYPQGFEVDFACSNNRYINDEAICQAVTAMWARIGIKAKLRTLPLVTYFPMIQRYEASIYMLGWGVPTFDALYSLQSLLRTVGAGGDGNYNVGRYSNPQMDALVERVKVETDLQVRNELLEKALLLSHEDVAYLPLHNQVIPWAMRKNIEAIHRADNRIDWRNVRVN</sequence>
<dbReference type="OrthoDB" id="9801799at2"/>
<evidence type="ECO:0000256" key="1">
    <source>
        <dbReference type="ARBA" id="ARBA00005695"/>
    </source>
</evidence>
<dbReference type="PANTHER" id="PTHR30290">
    <property type="entry name" value="PERIPLASMIC BINDING COMPONENT OF ABC TRANSPORTER"/>
    <property type="match status" value="1"/>
</dbReference>
<dbReference type="SUPFAM" id="SSF53850">
    <property type="entry name" value="Periplasmic binding protein-like II"/>
    <property type="match status" value="1"/>
</dbReference>
<evidence type="ECO:0000313" key="5">
    <source>
        <dbReference type="EMBL" id="KTT20330.1"/>
    </source>
</evidence>
<dbReference type="AlphaFoldDB" id="A0A147GSK7"/>
<keyword evidence="6" id="KW-1185">Reference proteome</keyword>
<dbReference type="GO" id="GO:1904680">
    <property type="term" value="F:peptide transmembrane transporter activity"/>
    <property type="evidence" value="ECO:0007669"/>
    <property type="project" value="TreeGrafter"/>
</dbReference>
<dbReference type="PIRSF" id="PIRSF002741">
    <property type="entry name" value="MppA"/>
    <property type="match status" value="1"/>
</dbReference>
<dbReference type="InterPro" id="IPR000914">
    <property type="entry name" value="SBP_5_dom"/>
</dbReference>
<comment type="similarity">
    <text evidence="1">Belongs to the bacterial solute-binding protein 5 family.</text>
</comment>
<reference evidence="5 6" key="1">
    <citation type="journal article" date="2016" name="Front. Microbiol.">
        <title>Genomic Resource of Rice Seed Associated Bacteria.</title>
        <authorList>
            <person name="Midha S."/>
            <person name="Bansal K."/>
            <person name="Sharma S."/>
            <person name="Kumar N."/>
            <person name="Patil P.P."/>
            <person name="Chaudhry V."/>
            <person name="Patil P.B."/>
        </authorList>
    </citation>
    <scope>NUCLEOTIDE SEQUENCE [LARGE SCALE GENOMIC DNA]</scope>
    <source>
        <strain evidence="5 6">NS331</strain>
    </source>
</reference>
<dbReference type="PATRIC" id="fig|433924.3.peg.4886"/>
<gene>
    <name evidence="5" type="ORF">NS331_14030</name>
</gene>
<dbReference type="PANTHER" id="PTHR30290:SF9">
    <property type="entry name" value="OLIGOPEPTIDE-BINDING PROTEIN APPA"/>
    <property type="match status" value="1"/>
</dbReference>
<dbReference type="Gene3D" id="3.40.190.10">
    <property type="entry name" value="Periplasmic binding protein-like II"/>
    <property type="match status" value="1"/>
</dbReference>
<evidence type="ECO:0000256" key="3">
    <source>
        <dbReference type="ARBA" id="ARBA00022729"/>
    </source>
</evidence>
<evidence type="ECO:0000313" key="6">
    <source>
        <dbReference type="Proteomes" id="UP000072741"/>
    </source>
</evidence>
<evidence type="ECO:0000259" key="4">
    <source>
        <dbReference type="Pfam" id="PF00496"/>
    </source>
</evidence>
<organism evidence="5 6">
    <name type="scientific">Pseudacidovorax intermedius</name>
    <dbReference type="NCBI Taxonomy" id="433924"/>
    <lineage>
        <taxon>Bacteria</taxon>
        <taxon>Pseudomonadati</taxon>
        <taxon>Pseudomonadota</taxon>
        <taxon>Betaproteobacteria</taxon>
        <taxon>Burkholderiales</taxon>
        <taxon>Comamonadaceae</taxon>
        <taxon>Pseudacidovorax</taxon>
    </lineage>
</organism>
<dbReference type="InterPro" id="IPR039424">
    <property type="entry name" value="SBP_5"/>
</dbReference>
<comment type="caution">
    <text evidence="5">The sequence shown here is derived from an EMBL/GenBank/DDBJ whole genome shotgun (WGS) entry which is preliminary data.</text>
</comment>
<protein>
    <submittedName>
        <fullName evidence="5">ABC transporter substrate-binding protein</fullName>
    </submittedName>
</protein>
<dbReference type="EMBL" id="LDSL01000086">
    <property type="protein sequence ID" value="KTT20330.1"/>
    <property type="molecule type" value="Genomic_DNA"/>
</dbReference>
<evidence type="ECO:0000256" key="2">
    <source>
        <dbReference type="ARBA" id="ARBA00022448"/>
    </source>
</evidence>
<dbReference type="Gene3D" id="3.90.76.10">
    <property type="entry name" value="Dipeptide-binding Protein, Domain 1"/>
    <property type="match status" value="1"/>
</dbReference>
<dbReference type="GO" id="GO:0043190">
    <property type="term" value="C:ATP-binding cassette (ABC) transporter complex"/>
    <property type="evidence" value="ECO:0007669"/>
    <property type="project" value="InterPro"/>
</dbReference>
<dbReference type="CDD" id="cd08498">
    <property type="entry name" value="PBP2_NikA_DppA_OppA_like_2"/>
    <property type="match status" value="1"/>
</dbReference>
<dbReference type="Proteomes" id="UP000072741">
    <property type="component" value="Unassembled WGS sequence"/>
</dbReference>
<dbReference type="GO" id="GO:0015833">
    <property type="term" value="P:peptide transport"/>
    <property type="evidence" value="ECO:0007669"/>
    <property type="project" value="TreeGrafter"/>
</dbReference>